<reference evidence="1 2" key="1">
    <citation type="journal article" date="2015" name="Nature">
        <title>rRNA introns, odd ribosomes, and small enigmatic genomes across a large radiation of phyla.</title>
        <authorList>
            <person name="Brown C.T."/>
            <person name="Hug L.A."/>
            <person name="Thomas B.C."/>
            <person name="Sharon I."/>
            <person name="Castelle C.J."/>
            <person name="Singh A."/>
            <person name="Wilkins M.J."/>
            <person name="Williams K.H."/>
            <person name="Banfield J.F."/>
        </authorList>
    </citation>
    <scope>NUCLEOTIDE SEQUENCE [LARGE SCALE GENOMIC DNA]</scope>
</reference>
<dbReference type="AlphaFoldDB" id="A0A0G0K896"/>
<evidence type="ECO:0000313" key="2">
    <source>
        <dbReference type="Proteomes" id="UP000034591"/>
    </source>
</evidence>
<name>A0A0G0K896_9BACT</name>
<accession>A0A0G0K896</accession>
<protein>
    <submittedName>
        <fullName evidence="1">Uncharacterized protein</fullName>
    </submittedName>
</protein>
<dbReference type="Proteomes" id="UP000034591">
    <property type="component" value="Unassembled WGS sequence"/>
</dbReference>
<dbReference type="STRING" id="1618545.US53_C0036G0018"/>
<gene>
    <name evidence="1" type="ORF">US53_C0036G0018</name>
</gene>
<feature type="non-terminal residue" evidence="1">
    <location>
        <position position="255"/>
    </location>
</feature>
<sequence>MNTKYLPLVILFGILLLTYAVIRGSNVSVNVTSGSGSGTAATTVTTETLLDIASTVGTSTAYARSDHTHGSPTSESVNDAVGGILTDTASVDMTYDDAGNQIRADVLPAGVDHNSLNNLAVGDAHTQYQKESEKSIAGGYAGIEATGYITTSWLGTFPSGQATNYFLNSLGEFATVTATGGGSGDVVGPASSIDNEVVRFDGATGKLIQGSGMIVADGGAITSSVWNASTVSTAYLSSNPIYASNAYLDGLGNFN</sequence>
<organism evidence="1 2">
    <name type="scientific">Candidatus Woesebacteria bacterium GW2011_GWA1_37_7</name>
    <dbReference type="NCBI Taxonomy" id="1618545"/>
    <lineage>
        <taxon>Bacteria</taxon>
        <taxon>Candidatus Woeseibacteriota</taxon>
    </lineage>
</organism>
<dbReference type="EMBL" id="LBTI01000036">
    <property type="protein sequence ID" value="KKQ36826.1"/>
    <property type="molecule type" value="Genomic_DNA"/>
</dbReference>
<evidence type="ECO:0000313" key="1">
    <source>
        <dbReference type="EMBL" id="KKQ36826.1"/>
    </source>
</evidence>
<comment type="caution">
    <text evidence="1">The sequence shown here is derived from an EMBL/GenBank/DDBJ whole genome shotgun (WGS) entry which is preliminary data.</text>
</comment>
<proteinExistence type="predicted"/>